<evidence type="ECO:0000256" key="6">
    <source>
        <dbReference type="ARBA" id="ARBA00023157"/>
    </source>
</evidence>
<reference evidence="11 12" key="1">
    <citation type="submission" date="2016-04" db="EMBL/GenBank/DDBJ databases">
        <title>A degradative enzymes factory behind the ericoid mycorrhizal symbiosis.</title>
        <authorList>
            <consortium name="DOE Joint Genome Institute"/>
            <person name="Martino E."/>
            <person name="Morin E."/>
            <person name="Grelet G."/>
            <person name="Kuo A."/>
            <person name="Kohler A."/>
            <person name="Daghino S."/>
            <person name="Barry K."/>
            <person name="Choi C."/>
            <person name="Cichocki N."/>
            <person name="Clum A."/>
            <person name="Copeland A."/>
            <person name="Hainaut M."/>
            <person name="Haridas S."/>
            <person name="Labutti K."/>
            <person name="Lindquist E."/>
            <person name="Lipzen A."/>
            <person name="Khouja H.-R."/>
            <person name="Murat C."/>
            <person name="Ohm R."/>
            <person name="Olson A."/>
            <person name="Spatafora J."/>
            <person name="Veneault-Fourrey C."/>
            <person name="Henrissat B."/>
            <person name="Grigoriev I."/>
            <person name="Martin F."/>
            <person name="Perotto S."/>
        </authorList>
    </citation>
    <scope>NUCLEOTIDE SEQUENCE [LARGE SCALE GENOMIC DNA]</scope>
    <source>
        <strain evidence="11 12">F</strain>
    </source>
</reference>
<evidence type="ECO:0000256" key="1">
    <source>
        <dbReference type="ARBA" id="ARBA00004613"/>
    </source>
</evidence>
<accession>A0A2J6QTI8</accession>
<dbReference type="PANTHER" id="PTHR31736">
    <property type="match status" value="1"/>
</dbReference>
<evidence type="ECO:0000256" key="7">
    <source>
        <dbReference type="ARBA" id="ARBA00023180"/>
    </source>
</evidence>
<keyword evidence="4" id="KW-0732">Signal</keyword>
<dbReference type="InterPro" id="IPR011050">
    <property type="entry name" value="Pectin_lyase_fold/virulence"/>
</dbReference>
<protein>
    <submittedName>
        <fullName evidence="11">Glycoside hydrolase family 28 protein</fullName>
    </submittedName>
</protein>
<dbReference type="GO" id="GO:0005576">
    <property type="term" value="C:extracellular region"/>
    <property type="evidence" value="ECO:0007669"/>
    <property type="project" value="UniProtKB-SubCell"/>
</dbReference>
<dbReference type="PANTHER" id="PTHR31736:SF19">
    <property type="entry name" value="PECTIN LYASE SUPERFAMILY PROTEIN-RELATED"/>
    <property type="match status" value="1"/>
</dbReference>
<evidence type="ECO:0000313" key="12">
    <source>
        <dbReference type="Proteomes" id="UP000235786"/>
    </source>
</evidence>
<evidence type="ECO:0000256" key="4">
    <source>
        <dbReference type="ARBA" id="ARBA00022729"/>
    </source>
</evidence>
<dbReference type="Pfam" id="PF00295">
    <property type="entry name" value="Glyco_hydro_28"/>
    <property type="match status" value="1"/>
</dbReference>
<evidence type="ECO:0000256" key="10">
    <source>
        <dbReference type="RuleBase" id="RU361169"/>
    </source>
</evidence>
<comment type="subcellular location">
    <subcellularLocation>
        <location evidence="1">Secreted</location>
    </subcellularLocation>
</comment>
<evidence type="ECO:0000256" key="5">
    <source>
        <dbReference type="ARBA" id="ARBA00022801"/>
    </source>
</evidence>
<evidence type="ECO:0000256" key="2">
    <source>
        <dbReference type="ARBA" id="ARBA00008834"/>
    </source>
</evidence>
<name>A0A2J6QTI8_HYAVF</name>
<dbReference type="GO" id="GO:0004650">
    <property type="term" value="F:polygalacturonase activity"/>
    <property type="evidence" value="ECO:0007669"/>
    <property type="project" value="InterPro"/>
</dbReference>
<dbReference type="AlphaFoldDB" id="A0A2J6QTI8"/>
<proteinExistence type="inferred from homology"/>
<sequence length="439" mass="47333">MVSLVFIKTQLSGHVGPLTSISAKASHKVCNVEDYGAKNGSPSVDFGPPFADAWADCKDGGLVWIPSGEWFMQTAVSLDHGSATAVQLDGTIYRYAAITGDEMILIENGNDVEFFSGNSQGAVQGYGYQYLSQGEYGIRLMRIQNTENFSVHGFALVDSPSYYLTLDTCTNGEVYNLIMRGVTIGETDAIDVWGSNMYIHDIEVTNGDECVTTKSPAENFLIEDVYCNISGGCSIGSLGLDTDISNVYYHQIYCNQADPAFLKTNGGSGTVKNMMWNEVIFYGAAYPLSIDSSWGTSDGGNGIQMTNFTYKSWHGTEVENSRSVIRLNCPPGYPCSELSLSDIYVWTESGDYVTYTCENSFGSGGFCLEKEPSSGDLTTYTSIATNTVAPSYMSLKMAADHTTPFPSTTSFTIPSVPTSFYPGATPASALLNCDTAGCL</sequence>
<keyword evidence="3" id="KW-0964">Secreted</keyword>
<keyword evidence="6" id="KW-1015">Disulfide bond</keyword>
<dbReference type="Gene3D" id="2.160.20.10">
    <property type="entry name" value="Single-stranded right-handed beta-helix, Pectin lyase-like"/>
    <property type="match status" value="1"/>
</dbReference>
<dbReference type="EMBL" id="KZ613973">
    <property type="protein sequence ID" value="PMD29588.1"/>
    <property type="molecule type" value="Genomic_DNA"/>
</dbReference>
<keyword evidence="5 10" id="KW-0378">Hydrolase</keyword>
<dbReference type="Proteomes" id="UP000235786">
    <property type="component" value="Unassembled WGS sequence"/>
</dbReference>
<evidence type="ECO:0000313" key="11">
    <source>
        <dbReference type="EMBL" id="PMD29588.1"/>
    </source>
</evidence>
<dbReference type="InterPro" id="IPR012334">
    <property type="entry name" value="Pectin_lyas_fold"/>
</dbReference>
<dbReference type="OrthoDB" id="2268901at2759"/>
<organism evidence="11 12">
    <name type="scientific">Hyaloscypha variabilis (strain UAMH 11265 / GT02V1 / F)</name>
    <name type="common">Meliniomyces variabilis</name>
    <dbReference type="NCBI Taxonomy" id="1149755"/>
    <lineage>
        <taxon>Eukaryota</taxon>
        <taxon>Fungi</taxon>
        <taxon>Dikarya</taxon>
        <taxon>Ascomycota</taxon>
        <taxon>Pezizomycotina</taxon>
        <taxon>Leotiomycetes</taxon>
        <taxon>Helotiales</taxon>
        <taxon>Hyaloscyphaceae</taxon>
        <taxon>Hyaloscypha</taxon>
        <taxon>Hyaloscypha variabilis</taxon>
    </lineage>
</organism>
<dbReference type="InterPro" id="IPR000743">
    <property type="entry name" value="Glyco_hydro_28"/>
</dbReference>
<gene>
    <name evidence="11" type="ORF">L207DRAFT_549822</name>
</gene>
<dbReference type="GO" id="GO:0005975">
    <property type="term" value="P:carbohydrate metabolic process"/>
    <property type="evidence" value="ECO:0007669"/>
    <property type="project" value="InterPro"/>
</dbReference>
<dbReference type="STRING" id="1149755.A0A2J6QTI8"/>
<comment type="similarity">
    <text evidence="2 10">Belongs to the glycosyl hydrolase 28 family.</text>
</comment>
<evidence type="ECO:0000256" key="3">
    <source>
        <dbReference type="ARBA" id="ARBA00022525"/>
    </source>
</evidence>
<keyword evidence="12" id="KW-1185">Reference proteome</keyword>
<keyword evidence="7" id="KW-0325">Glycoprotein</keyword>
<keyword evidence="8 10" id="KW-0326">Glycosidase</keyword>
<dbReference type="GO" id="GO:0046576">
    <property type="term" value="F:rhamnogalacturonan alpha-L-rhamnopyranosyl-(1-&gt;4)-alpha-D-galactopyranosyluronide lyase activity"/>
    <property type="evidence" value="ECO:0007669"/>
    <property type="project" value="UniProtKB-ARBA"/>
</dbReference>
<dbReference type="SUPFAM" id="SSF51126">
    <property type="entry name" value="Pectin lyase-like"/>
    <property type="match status" value="1"/>
</dbReference>
<evidence type="ECO:0000256" key="8">
    <source>
        <dbReference type="ARBA" id="ARBA00023295"/>
    </source>
</evidence>
<dbReference type="GO" id="GO:0071555">
    <property type="term" value="P:cell wall organization"/>
    <property type="evidence" value="ECO:0007669"/>
    <property type="project" value="UniProtKB-KW"/>
</dbReference>
<evidence type="ECO:0000256" key="9">
    <source>
        <dbReference type="ARBA" id="ARBA00023316"/>
    </source>
</evidence>
<keyword evidence="9" id="KW-0961">Cell wall biogenesis/degradation</keyword>